<sequence length="96" mass="11126">MFLVIKVLLLDYWFLLLLFKYLQPIVRKNPGDLAAREIAGLCRCKLVPTGTHCISWKRHNLFFLIIRSAEGTKKQSKDTRRSSYTLICFSPAFSAF</sequence>
<proteinExistence type="predicted"/>
<accession>A0A6B0U4L3</accession>
<evidence type="ECO:0000313" key="1">
    <source>
        <dbReference type="EMBL" id="MXU87429.1"/>
    </source>
</evidence>
<organism evidence="1">
    <name type="scientific">Ixodes ricinus</name>
    <name type="common">Common tick</name>
    <name type="synonym">Acarus ricinus</name>
    <dbReference type="NCBI Taxonomy" id="34613"/>
    <lineage>
        <taxon>Eukaryota</taxon>
        <taxon>Metazoa</taxon>
        <taxon>Ecdysozoa</taxon>
        <taxon>Arthropoda</taxon>
        <taxon>Chelicerata</taxon>
        <taxon>Arachnida</taxon>
        <taxon>Acari</taxon>
        <taxon>Parasitiformes</taxon>
        <taxon>Ixodida</taxon>
        <taxon>Ixodoidea</taxon>
        <taxon>Ixodidae</taxon>
        <taxon>Ixodinae</taxon>
        <taxon>Ixodes</taxon>
    </lineage>
</organism>
<reference evidence="1" key="1">
    <citation type="submission" date="2019-12" db="EMBL/GenBank/DDBJ databases">
        <title>An insight into the sialome of adult female Ixodes ricinus ticks feeding for 6 days.</title>
        <authorList>
            <person name="Perner J."/>
            <person name="Ribeiro J.M.C."/>
        </authorList>
    </citation>
    <scope>NUCLEOTIDE SEQUENCE</scope>
    <source>
        <strain evidence="1">Semi-engorged</strain>
        <tissue evidence="1">Salivary glands</tissue>
    </source>
</reference>
<name>A0A6B0U4L3_IXORI</name>
<dbReference type="AlphaFoldDB" id="A0A6B0U4L3"/>
<protein>
    <submittedName>
        <fullName evidence="1">Putative secreted protein</fullName>
    </submittedName>
</protein>
<dbReference type="EMBL" id="GIFC01005346">
    <property type="protein sequence ID" value="MXU87429.1"/>
    <property type="molecule type" value="Transcribed_RNA"/>
</dbReference>